<sequence>MENHVATELEAMLKKAQSLFTTQTCCIYKVPHSIRQLNEDAYTPVLVSIGPLHHGNSRLVTMEVHKQVYCQHLIERSEASLTDLVSCVQQLEPQIRACYSEKIDLTVTTRNTLVTVGFSIGKNPTLFPSDFVSTFSSDSFNREFDEIFSIGFKNPTQSSTKTNPTETFKYLSTTQPPSHSQSRLSLSSNLPQNPSRPHHCRGPIKEPTIAGSLTPPRCRRPLRTARCVHVLPVEEEREGAVVIASPPPPPLAVAVPPLDRSFVLHHHCHPRRHSPPPSLALSEPPYRRCWHSSRVVSDGCPGSTTSIVDVR</sequence>
<gene>
    <name evidence="2" type="ORF">PIB30_048686</name>
</gene>
<proteinExistence type="predicted"/>
<dbReference type="EMBL" id="JASCZI010030529">
    <property type="protein sequence ID" value="MED6123388.1"/>
    <property type="molecule type" value="Genomic_DNA"/>
</dbReference>
<feature type="region of interest" description="Disordered" evidence="1">
    <location>
        <begin position="171"/>
        <end position="216"/>
    </location>
</feature>
<keyword evidence="3" id="KW-1185">Reference proteome</keyword>
<dbReference type="Proteomes" id="UP001341840">
    <property type="component" value="Unassembled WGS sequence"/>
</dbReference>
<protein>
    <submittedName>
        <fullName evidence="2">Uncharacterized protein</fullName>
    </submittedName>
</protein>
<organism evidence="2 3">
    <name type="scientific">Stylosanthes scabra</name>
    <dbReference type="NCBI Taxonomy" id="79078"/>
    <lineage>
        <taxon>Eukaryota</taxon>
        <taxon>Viridiplantae</taxon>
        <taxon>Streptophyta</taxon>
        <taxon>Embryophyta</taxon>
        <taxon>Tracheophyta</taxon>
        <taxon>Spermatophyta</taxon>
        <taxon>Magnoliopsida</taxon>
        <taxon>eudicotyledons</taxon>
        <taxon>Gunneridae</taxon>
        <taxon>Pentapetalae</taxon>
        <taxon>rosids</taxon>
        <taxon>fabids</taxon>
        <taxon>Fabales</taxon>
        <taxon>Fabaceae</taxon>
        <taxon>Papilionoideae</taxon>
        <taxon>50 kb inversion clade</taxon>
        <taxon>dalbergioids sensu lato</taxon>
        <taxon>Dalbergieae</taxon>
        <taxon>Pterocarpus clade</taxon>
        <taxon>Stylosanthes</taxon>
    </lineage>
</organism>
<accession>A0ABU6RH62</accession>
<dbReference type="InterPro" id="IPR004158">
    <property type="entry name" value="DUF247_pln"/>
</dbReference>
<reference evidence="2 3" key="1">
    <citation type="journal article" date="2023" name="Plants (Basel)">
        <title>Bridging the Gap: Combining Genomics and Transcriptomics Approaches to Understand Stylosanthes scabra, an Orphan Legume from the Brazilian Caatinga.</title>
        <authorList>
            <person name="Ferreira-Neto J.R.C."/>
            <person name="da Silva M.D."/>
            <person name="Binneck E."/>
            <person name="de Melo N.F."/>
            <person name="da Silva R.H."/>
            <person name="de Melo A.L.T.M."/>
            <person name="Pandolfi V."/>
            <person name="Bustamante F.O."/>
            <person name="Brasileiro-Vidal A.C."/>
            <person name="Benko-Iseppon A.M."/>
        </authorList>
    </citation>
    <scope>NUCLEOTIDE SEQUENCE [LARGE SCALE GENOMIC DNA]</scope>
    <source>
        <tissue evidence="2">Leaves</tissue>
    </source>
</reference>
<dbReference type="Pfam" id="PF03140">
    <property type="entry name" value="DUF247"/>
    <property type="match status" value="1"/>
</dbReference>
<evidence type="ECO:0000313" key="3">
    <source>
        <dbReference type="Proteomes" id="UP001341840"/>
    </source>
</evidence>
<evidence type="ECO:0000256" key="1">
    <source>
        <dbReference type="SAM" id="MobiDB-lite"/>
    </source>
</evidence>
<dbReference type="PANTHER" id="PTHR31170:SF25">
    <property type="entry name" value="BNAA09G04570D PROTEIN"/>
    <property type="match status" value="1"/>
</dbReference>
<dbReference type="PANTHER" id="PTHR31170">
    <property type="entry name" value="BNAC04G53230D PROTEIN"/>
    <property type="match status" value="1"/>
</dbReference>
<feature type="compositionally biased region" description="Low complexity" evidence="1">
    <location>
        <begin position="175"/>
        <end position="195"/>
    </location>
</feature>
<comment type="caution">
    <text evidence="2">The sequence shown here is derived from an EMBL/GenBank/DDBJ whole genome shotgun (WGS) entry which is preliminary data.</text>
</comment>
<name>A0ABU6RH62_9FABA</name>
<evidence type="ECO:0000313" key="2">
    <source>
        <dbReference type="EMBL" id="MED6123388.1"/>
    </source>
</evidence>